<comment type="caution">
    <text evidence="6">The sequence shown here is derived from an EMBL/GenBank/DDBJ whole genome shotgun (WGS) entry which is preliminary data.</text>
</comment>
<protein>
    <recommendedName>
        <fullName evidence="8">Outer arm dynein light chain 1 protein</fullName>
    </recommendedName>
</protein>
<dbReference type="Gene3D" id="3.80.10.10">
    <property type="entry name" value="Ribonuclease Inhibitor"/>
    <property type="match status" value="1"/>
</dbReference>
<reference evidence="6 7" key="1">
    <citation type="journal article" date="2022" name="Nat. Plants">
        <title>Genomes of leafy and leafless Platanthera orchids illuminate the evolution of mycoheterotrophy.</title>
        <authorList>
            <person name="Li M.H."/>
            <person name="Liu K.W."/>
            <person name="Li Z."/>
            <person name="Lu H.C."/>
            <person name="Ye Q.L."/>
            <person name="Zhang D."/>
            <person name="Wang J.Y."/>
            <person name="Li Y.F."/>
            <person name="Zhong Z.M."/>
            <person name="Liu X."/>
            <person name="Yu X."/>
            <person name="Liu D.K."/>
            <person name="Tu X.D."/>
            <person name="Liu B."/>
            <person name="Hao Y."/>
            <person name="Liao X.Y."/>
            <person name="Jiang Y.T."/>
            <person name="Sun W.H."/>
            <person name="Chen J."/>
            <person name="Chen Y.Q."/>
            <person name="Ai Y."/>
            <person name="Zhai J.W."/>
            <person name="Wu S.S."/>
            <person name="Zhou Z."/>
            <person name="Hsiao Y.Y."/>
            <person name="Wu W.L."/>
            <person name="Chen Y.Y."/>
            <person name="Lin Y.F."/>
            <person name="Hsu J.L."/>
            <person name="Li C.Y."/>
            <person name="Wang Z.W."/>
            <person name="Zhao X."/>
            <person name="Zhong W.Y."/>
            <person name="Ma X.K."/>
            <person name="Ma L."/>
            <person name="Huang J."/>
            <person name="Chen G.Z."/>
            <person name="Huang M.Z."/>
            <person name="Huang L."/>
            <person name="Peng D.H."/>
            <person name="Luo Y.B."/>
            <person name="Zou S.Q."/>
            <person name="Chen S.P."/>
            <person name="Lan S."/>
            <person name="Tsai W.C."/>
            <person name="Van de Peer Y."/>
            <person name="Liu Z.J."/>
        </authorList>
    </citation>
    <scope>NUCLEOTIDE SEQUENCE [LARGE SCALE GENOMIC DNA]</scope>
    <source>
        <strain evidence="6">Lor287</strain>
    </source>
</reference>
<comment type="subcellular location">
    <subcellularLocation>
        <location evidence="1">Cytoplasm</location>
    </subcellularLocation>
</comment>
<evidence type="ECO:0008006" key="8">
    <source>
        <dbReference type="Google" id="ProtNLM"/>
    </source>
</evidence>
<keyword evidence="4" id="KW-0677">Repeat</keyword>
<evidence type="ECO:0000256" key="3">
    <source>
        <dbReference type="ARBA" id="ARBA00022614"/>
    </source>
</evidence>
<dbReference type="SUPFAM" id="SSF52058">
    <property type="entry name" value="L domain-like"/>
    <property type="match status" value="1"/>
</dbReference>
<evidence type="ECO:0000256" key="2">
    <source>
        <dbReference type="ARBA" id="ARBA00022490"/>
    </source>
</evidence>
<keyword evidence="3" id="KW-0433">Leucine-rich repeat</keyword>
<evidence type="ECO:0000256" key="1">
    <source>
        <dbReference type="ARBA" id="ARBA00004496"/>
    </source>
</evidence>
<keyword evidence="2" id="KW-0963">Cytoplasm</keyword>
<dbReference type="PANTHER" id="PTHR15454:SF69">
    <property type="entry name" value="SERINE_THREONINE-PROTEIN KINASE 11-INTERACTING PROTEIN"/>
    <property type="match status" value="1"/>
</dbReference>
<feature type="compositionally biased region" description="Polar residues" evidence="5">
    <location>
        <begin position="276"/>
        <end position="289"/>
    </location>
</feature>
<evidence type="ECO:0000313" key="7">
    <source>
        <dbReference type="Proteomes" id="UP001418222"/>
    </source>
</evidence>
<name>A0AAP0B0R8_9ASPA</name>
<feature type="region of interest" description="Disordered" evidence="5">
    <location>
        <begin position="256"/>
        <end position="295"/>
    </location>
</feature>
<sequence>MYKWWLTHEQLALCEVSCPIVKLVLRNNALTTLRGIEHLKLVEGLDLSYNLISKFSEMEILANLPRLQNLWLEGNPICYARWYRAYVYSFFFHPERLILDDYNISTIEYWEIHIIIYTSRQKQPPAYGFYFPAKDPVEEDCCALANKKKYSRLASIEDGEQRRHLFMEAIEKDTVSCDTEMFRKDEITTPDHDPKVIGLMNKVEHMKKERSVLWLRDLKDWMDQIPEDLIDRSQQIDFNLDDSSDQSLEPLVDAEHFRESSQSVEGMKHAEGGGSISSLLTSESPGNSNLDRKSRTAMEPYAANDERYFVAALKSHKVISEQDRIKDDSMNLENLSPLILNGNSGISSSAAGGREYSELSINSARLTAIDEIIGSHSSSTFPGSPPHYQEDILHRRLYLEEEFLHLSSTSRFVDLSDSDSSYSDDESCGSRMSMSENDSTCIQDSTVDSSDHVVDHANNYLGNEHEKSYFTESNIPVCEHHAKLSSNKELSSNNHVDAAISCTSSCLNEDAGVMERINCKQQLKRGFVSLFGNLLPCNSLQECKKVNRALDSHRFDMKDVQGQSCYSAFCFSSGRMNGKVLRLRNGAEAGCTFRYDSKEQNECLKDFFNSNIADSKTSERCQQIVFCGCIYKLASVSFESEVALLKSCKNKLYLLRINETDGLGTVSSVLGCYGLDEISEIVTGLGLQALRVNMEKDVTYLFLPRTIEMCKDLFSLLEVYGLSSSTIKCSLKTWEQIQVDLLEKYISGGLKTGIYFYSMILFWPDKCEENSWLSRSMFVIKGYIVVCTENLKQFGSQVHCHGNPPYYTFDLLCPIQNILEMVIESEEDGRCLTLIAANVQLENIFIADKNSSVRQESRRSCKWKFKWFSEDYLSKFVSLLKAMHSSASAPPLHVKCPS</sequence>
<dbReference type="PANTHER" id="PTHR15454">
    <property type="entry name" value="NISCHARIN RELATED"/>
    <property type="match status" value="1"/>
</dbReference>
<dbReference type="AlphaFoldDB" id="A0AAP0B0R8"/>
<evidence type="ECO:0000256" key="5">
    <source>
        <dbReference type="SAM" id="MobiDB-lite"/>
    </source>
</evidence>
<feature type="region of interest" description="Disordered" evidence="5">
    <location>
        <begin position="415"/>
        <end position="437"/>
    </location>
</feature>
<dbReference type="EMBL" id="JBBWWQ010000018">
    <property type="protein sequence ID" value="KAK8921860.1"/>
    <property type="molecule type" value="Genomic_DNA"/>
</dbReference>
<evidence type="ECO:0000313" key="6">
    <source>
        <dbReference type="EMBL" id="KAK8921860.1"/>
    </source>
</evidence>
<gene>
    <name evidence="6" type="ORF">KSP39_PZI020409</name>
</gene>
<dbReference type="Proteomes" id="UP001418222">
    <property type="component" value="Unassembled WGS sequence"/>
</dbReference>
<keyword evidence="7" id="KW-1185">Reference proteome</keyword>
<dbReference type="GO" id="GO:0005737">
    <property type="term" value="C:cytoplasm"/>
    <property type="evidence" value="ECO:0007669"/>
    <property type="project" value="UniProtKB-SubCell"/>
</dbReference>
<dbReference type="InterPro" id="IPR032675">
    <property type="entry name" value="LRR_dom_sf"/>
</dbReference>
<evidence type="ECO:0000256" key="4">
    <source>
        <dbReference type="ARBA" id="ARBA00022737"/>
    </source>
</evidence>
<accession>A0AAP0B0R8</accession>
<organism evidence="6 7">
    <name type="scientific">Platanthera zijinensis</name>
    <dbReference type="NCBI Taxonomy" id="2320716"/>
    <lineage>
        <taxon>Eukaryota</taxon>
        <taxon>Viridiplantae</taxon>
        <taxon>Streptophyta</taxon>
        <taxon>Embryophyta</taxon>
        <taxon>Tracheophyta</taxon>
        <taxon>Spermatophyta</taxon>
        <taxon>Magnoliopsida</taxon>
        <taxon>Liliopsida</taxon>
        <taxon>Asparagales</taxon>
        <taxon>Orchidaceae</taxon>
        <taxon>Orchidoideae</taxon>
        <taxon>Orchideae</taxon>
        <taxon>Orchidinae</taxon>
        <taxon>Platanthera</taxon>
    </lineage>
</organism>
<proteinExistence type="predicted"/>